<reference evidence="6 7" key="1">
    <citation type="submission" date="2019-10" db="EMBL/GenBank/DDBJ databases">
        <authorList>
            <person name="Dong K."/>
        </authorList>
    </citation>
    <scope>NUCLEOTIDE SEQUENCE [LARGE SCALE GENOMIC DNA]</scope>
    <source>
        <strain evidence="7">dk4302</strain>
    </source>
</reference>
<dbReference type="KEGG" id="sphe:GFH32_12665"/>
<dbReference type="Pfam" id="PF01925">
    <property type="entry name" value="TauE"/>
    <property type="match status" value="1"/>
</dbReference>
<keyword evidence="5" id="KW-1003">Cell membrane</keyword>
<dbReference type="EMBL" id="CP045652">
    <property type="protein sequence ID" value="QGA27118.1"/>
    <property type="molecule type" value="Genomic_DNA"/>
</dbReference>
<dbReference type="AlphaFoldDB" id="A0A5Q0QGP0"/>
<feature type="transmembrane region" description="Helical" evidence="5">
    <location>
        <begin position="181"/>
        <end position="201"/>
    </location>
</feature>
<sequence>MEIIGFIAAIGIGLILGLIGAGGSILTVPVMVYLFRIEPYLATTYSLFIVGISSLIGMVPYGKNKLVDYKTSFFFGIPSILGVFIMRHYIHPMLPNEIISTPDMIWTKDLLVMLLFALLMLKASFNMIFKKESSTIAQKSKSSILKIGIQGLMIGLLVGLVGAGGGFLIIPALVIFNKMPIKTAIGSSLFIIAFNSLFGFLSSKNVLAIHWPLLLEITGIAIIGMLLGTWLSQRIDGSKLKPFFGYFVLLMGILIMMNELL</sequence>
<organism evidence="6 7">
    <name type="scientific">Sphingobacterium zhuxiongii</name>
    <dbReference type="NCBI Taxonomy" id="2662364"/>
    <lineage>
        <taxon>Bacteria</taxon>
        <taxon>Pseudomonadati</taxon>
        <taxon>Bacteroidota</taxon>
        <taxon>Sphingobacteriia</taxon>
        <taxon>Sphingobacteriales</taxon>
        <taxon>Sphingobacteriaceae</taxon>
        <taxon>Sphingobacterium</taxon>
    </lineage>
</organism>
<comment type="similarity">
    <text evidence="5">Belongs to the 4-toluene sulfonate uptake permease (TSUP) (TC 2.A.102) family.</text>
</comment>
<proteinExistence type="inferred from homology"/>
<dbReference type="InterPro" id="IPR002781">
    <property type="entry name" value="TM_pro_TauE-like"/>
</dbReference>
<dbReference type="Proteomes" id="UP000326921">
    <property type="component" value="Chromosome"/>
</dbReference>
<evidence type="ECO:0000256" key="1">
    <source>
        <dbReference type="ARBA" id="ARBA00004141"/>
    </source>
</evidence>
<dbReference type="PANTHER" id="PTHR43701:SF2">
    <property type="entry name" value="MEMBRANE TRANSPORTER PROTEIN YJNA-RELATED"/>
    <property type="match status" value="1"/>
</dbReference>
<dbReference type="GO" id="GO:0005886">
    <property type="term" value="C:plasma membrane"/>
    <property type="evidence" value="ECO:0007669"/>
    <property type="project" value="UniProtKB-SubCell"/>
</dbReference>
<evidence type="ECO:0000313" key="7">
    <source>
        <dbReference type="Proteomes" id="UP000326921"/>
    </source>
</evidence>
<dbReference type="RefSeq" id="WP_153511960.1">
    <property type="nucleotide sequence ID" value="NZ_CP045652.1"/>
</dbReference>
<evidence type="ECO:0000256" key="3">
    <source>
        <dbReference type="ARBA" id="ARBA00022989"/>
    </source>
</evidence>
<accession>A0A5Q0QGP0</accession>
<evidence type="ECO:0000256" key="4">
    <source>
        <dbReference type="ARBA" id="ARBA00023136"/>
    </source>
</evidence>
<evidence type="ECO:0000256" key="5">
    <source>
        <dbReference type="RuleBase" id="RU363041"/>
    </source>
</evidence>
<gene>
    <name evidence="6" type="ORF">GFH32_12665</name>
</gene>
<feature type="transmembrane region" description="Helical" evidence="5">
    <location>
        <begin position="243"/>
        <end position="260"/>
    </location>
</feature>
<dbReference type="PANTHER" id="PTHR43701">
    <property type="entry name" value="MEMBRANE TRANSPORTER PROTEIN MJ0441-RELATED"/>
    <property type="match status" value="1"/>
</dbReference>
<feature type="transmembrane region" description="Helical" evidence="5">
    <location>
        <begin position="73"/>
        <end position="90"/>
    </location>
</feature>
<comment type="subcellular location">
    <subcellularLocation>
        <location evidence="5">Cell membrane</location>
        <topology evidence="5">Multi-pass membrane protein</topology>
    </subcellularLocation>
    <subcellularLocation>
        <location evidence="1">Membrane</location>
        <topology evidence="1">Multi-pass membrane protein</topology>
    </subcellularLocation>
</comment>
<feature type="transmembrane region" description="Helical" evidence="5">
    <location>
        <begin position="7"/>
        <end position="34"/>
    </location>
</feature>
<keyword evidence="4 5" id="KW-0472">Membrane</keyword>
<feature type="transmembrane region" description="Helical" evidence="5">
    <location>
        <begin position="110"/>
        <end position="129"/>
    </location>
</feature>
<feature type="transmembrane region" description="Helical" evidence="5">
    <location>
        <begin position="40"/>
        <end position="61"/>
    </location>
</feature>
<keyword evidence="7" id="KW-1185">Reference proteome</keyword>
<name>A0A5Q0QGP0_9SPHI</name>
<keyword evidence="2 5" id="KW-0812">Transmembrane</keyword>
<feature type="transmembrane region" description="Helical" evidence="5">
    <location>
        <begin position="149"/>
        <end position="175"/>
    </location>
</feature>
<dbReference type="InterPro" id="IPR051598">
    <property type="entry name" value="TSUP/Inactive_protease-like"/>
</dbReference>
<evidence type="ECO:0000256" key="2">
    <source>
        <dbReference type="ARBA" id="ARBA00022692"/>
    </source>
</evidence>
<evidence type="ECO:0000313" key="6">
    <source>
        <dbReference type="EMBL" id="QGA27118.1"/>
    </source>
</evidence>
<protein>
    <recommendedName>
        <fullName evidence="5">Probable membrane transporter protein</fullName>
    </recommendedName>
</protein>
<feature type="transmembrane region" description="Helical" evidence="5">
    <location>
        <begin position="213"/>
        <end position="231"/>
    </location>
</feature>
<keyword evidence="3 5" id="KW-1133">Transmembrane helix</keyword>